<protein>
    <submittedName>
        <fullName evidence="1">Uncharacterized protein</fullName>
    </submittedName>
</protein>
<dbReference type="AlphaFoldDB" id="A0A0N7L6X0"/>
<dbReference type="EMBL" id="CCYD01001572">
    <property type="protein sequence ID" value="CEG45451.1"/>
    <property type="molecule type" value="Genomic_DNA"/>
</dbReference>
<sequence>MWAVLSIKYHTALDILTPEKEVDSLVSVSRADETSIVLHVKQELKISQWTISLTLVASEFLLIAVFQV</sequence>
<reference evidence="2" key="1">
    <citation type="submission" date="2014-09" db="EMBL/GenBank/DDBJ databases">
        <authorList>
            <person name="Sharma Rahul"/>
            <person name="Thines Marco"/>
        </authorList>
    </citation>
    <scope>NUCLEOTIDE SEQUENCE [LARGE SCALE GENOMIC DNA]</scope>
</reference>
<keyword evidence="2" id="KW-1185">Reference proteome</keyword>
<dbReference type="GeneID" id="36396800"/>
<accession>A0A0N7L6X0</accession>
<organism evidence="1 2">
    <name type="scientific">Plasmopara halstedii</name>
    <name type="common">Downy mildew of sunflower</name>
    <dbReference type="NCBI Taxonomy" id="4781"/>
    <lineage>
        <taxon>Eukaryota</taxon>
        <taxon>Sar</taxon>
        <taxon>Stramenopiles</taxon>
        <taxon>Oomycota</taxon>
        <taxon>Peronosporomycetes</taxon>
        <taxon>Peronosporales</taxon>
        <taxon>Peronosporaceae</taxon>
        <taxon>Plasmopara</taxon>
    </lineage>
</organism>
<evidence type="ECO:0000313" key="2">
    <source>
        <dbReference type="Proteomes" id="UP000054928"/>
    </source>
</evidence>
<dbReference type="Proteomes" id="UP000054928">
    <property type="component" value="Unassembled WGS sequence"/>
</dbReference>
<proteinExistence type="predicted"/>
<name>A0A0N7L6X0_PLAHL</name>
<dbReference type="RefSeq" id="XP_024581820.1">
    <property type="nucleotide sequence ID" value="XM_024716197.1"/>
</dbReference>
<evidence type="ECO:0000313" key="1">
    <source>
        <dbReference type="EMBL" id="CEG45451.1"/>
    </source>
</evidence>